<dbReference type="EMBL" id="JABWDY010027762">
    <property type="protein sequence ID" value="KAF5187636.1"/>
    <property type="molecule type" value="Genomic_DNA"/>
</dbReference>
<comment type="caution">
    <text evidence="2">The sequence shown here is derived from an EMBL/GenBank/DDBJ whole genome shotgun (WGS) entry which is preliminary data.</text>
</comment>
<gene>
    <name evidence="2" type="ORF">FRX31_022777</name>
</gene>
<accession>A0A7J6VRC4</accession>
<protein>
    <submittedName>
        <fullName evidence="2">Uncharacterized protein</fullName>
    </submittedName>
</protein>
<reference evidence="2 3" key="1">
    <citation type="submission" date="2020-06" db="EMBL/GenBank/DDBJ databases">
        <title>Transcriptomic and genomic resources for Thalictrum thalictroides and T. hernandezii: Facilitating candidate gene discovery in an emerging model plant lineage.</title>
        <authorList>
            <person name="Arias T."/>
            <person name="Riano-Pachon D.M."/>
            <person name="Di Stilio V.S."/>
        </authorList>
    </citation>
    <scope>NUCLEOTIDE SEQUENCE [LARGE SCALE GENOMIC DNA]</scope>
    <source>
        <strain evidence="3">cv. WT478/WT964</strain>
        <tissue evidence="2">Leaves</tissue>
    </source>
</reference>
<name>A0A7J6VRC4_THATH</name>
<evidence type="ECO:0000313" key="3">
    <source>
        <dbReference type="Proteomes" id="UP000554482"/>
    </source>
</evidence>
<keyword evidence="3" id="KW-1185">Reference proteome</keyword>
<evidence type="ECO:0000313" key="2">
    <source>
        <dbReference type="EMBL" id="KAF5187636.1"/>
    </source>
</evidence>
<sequence>FSCPWSLTNRDKNELSPSDEAPPRIHNNRELNEFSEAGLGAASLCCEADAGICWRGLPTIPALLVSDVT</sequence>
<dbReference type="Proteomes" id="UP000554482">
    <property type="component" value="Unassembled WGS sequence"/>
</dbReference>
<evidence type="ECO:0000256" key="1">
    <source>
        <dbReference type="SAM" id="MobiDB-lite"/>
    </source>
</evidence>
<organism evidence="2 3">
    <name type="scientific">Thalictrum thalictroides</name>
    <name type="common">Rue-anemone</name>
    <name type="synonym">Anemone thalictroides</name>
    <dbReference type="NCBI Taxonomy" id="46969"/>
    <lineage>
        <taxon>Eukaryota</taxon>
        <taxon>Viridiplantae</taxon>
        <taxon>Streptophyta</taxon>
        <taxon>Embryophyta</taxon>
        <taxon>Tracheophyta</taxon>
        <taxon>Spermatophyta</taxon>
        <taxon>Magnoliopsida</taxon>
        <taxon>Ranunculales</taxon>
        <taxon>Ranunculaceae</taxon>
        <taxon>Thalictroideae</taxon>
        <taxon>Thalictrum</taxon>
    </lineage>
</organism>
<feature type="non-terminal residue" evidence="2">
    <location>
        <position position="1"/>
    </location>
</feature>
<feature type="region of interest" description="Disordered" evidence="1">
    <location>
        <begin position="1"/>
        <end position="26"/>
    </location>
</feature>
<proteinExistence type="predicted"/>
<dbReference type="AlphaFoldDB" id="A0A7J6VRC4"/>